<evidence type="ECO:0000313" key="3">
    <source>
        <dbReference type="Proteomes" id="UP000220032"/>
    </source>
</evidence>
<dbReference type="EMBL" id="NTRR01000014">
    <property type="protein sequence ID" value="PFE16608.1"/>
    <property type="molecule type" value="Genomic_DNA"/>
</dbReference>
<dbReference type="Proteomes" id="UP000220032">
    <property type="component" value="Unassembled WGS sequence"/>
</dbReference>
<proteinExistence type="predicted"/>
<evidence type="ECO:0000256" key="1">
    <source>
        <dbReference type="SAM" id="MobiDB-lite"/>
    </source>
</evidence>
<dbReference type="AlphaFoldDB" id="A0A1D3NVP4"/>
<sequence>MKNHDKKLLEEDMDPTNENDNESKVKAKAKNKNKNKNNNNLANQGGQAGLELTASGGGQISGKGGTNVSQGGQIAKKGGQNANQMGQVAREDSENIIKKSEFEAGVADSEESADENISTPAEDEL</sequence>
<name>A0A1D3NVP4_BACCE</name>
<feature type="compositionally biased region" description="Basic and acidic residues" evidence="1">
    <location>
        <begin position="89"/>
        <end position="102"/>
    </location>
</feature>
<organism evidence="2 3">
    <name type="scientific">Bacillus cereus</name>
    <dbReference type="NCBI Taxonomy" id="1396"/>
    <lineage>
        <taxon>Bacteria</taxon>
        <taxon>Bacillati</taxon>
        <taxon>Bacillota</taxon>
        <taxon>Bacilli</taxon>
        <taxon>Bacillales</taxon>
        <taxon>Bacillaceae</taxon>
        <taxon>Bacillus</taxon>
        <taxon>Bacillus cereus group</taxon>
    </lineage>
</organism>
<gene>
    <name evidence="2" type="ORF">CN307_10000</name>
</gene>
<reference evidence="2 3" key="1">
    <citation type="submission" date="2017-09" db="EMBL/GenBank/DDBJ databases">
        <title>Large-scale bioinformatics analysis of Bacillus genomes uncovers conserved roles of natural products in bacterial physiology.</title>
        <authorList>
            <consortium name="Agbiome Team Llc"/>
            <person name="Bleich R.M."/>
            <person name="Grubbs K.J."/>
            <person name="Santa Maria K.C."/>
            <person name="Allen S.E."/>
            <person name="Farag S."/>
            <person name="Shank E.A."/>
            <person name="Bowers A."/>
        </authorList>
    </citation>
    <scope>NUCLEOTIDE SEQUENCE [LARGE SCALE GENOMIC DNA]</scope>
    <source>
        <strain evidence="2 3">AFS022681</strain>
    </source>
</reference>
<dbReference type="RefSeq" id="WP_088098500.1">
    <property type="nucleotide sequence ID" value="NZ_FMJG01000034.1"/>
</dbReference>
<accession>A0A1D3NVP4</accession>
<evidence type="ECO:0000313" key="2">
    <source>
        <dbReference type="EMBL" id="PFE16608.1"/>
    </source>
</evidence>
<protein>
    <submittedName>
        <fullName evidence="2">Uncharacterized protein</fullName>
    </submittedName>
</protein>
<feature type="compositionally biased region" description="Acidic residues" evidence="1">
    <location>
        <begin position="11"/>
        <end position="20"/>
    </location>
</feature>
<comment type="caution">
    <text evidence="2">The sequence shown here is derived from an EMBL/GenBank/DDBJ whole genome shotgun (WGS) entry which is preliminary data.</text>
</comment>
<feature type="compositionally biased region" description="Gly residues" evidence="1">
    <location>
        <begin position="55"/>
        <end position="65"/>
    </location>
</feature>
<feature type="compositionally biased region" description="Basic residues" evidence="1">
    <location>
        <begin position="26"/>
        <end position="35"/>
    </location>
</feature>
<feature type="region of interest" description="Disordered" evidence="1">
    <location>
        <begin position="1"/>
        <end position="125"/>
    </location>
</feature>
<feature type="compositionally biased region" description="Basic and acidic residues" evidence="1">
    <location>
        <begin position="1"/>
        <end position="10"/>
    </location>
</feature>